<dbReference type="InterPro" id="IPR003785">
    <property type="entry name" value="Creatininase/forma_Hydrolase"/>
</dbReference>
<evidence type="ECO:0000256" key="1">
    <source>
        <dbReference type="ARBA" id="ARBA00001947"/>
    </source>
</evidence>
<keyword evidence="3" id="KW-0378">Hydrolase</keyword>
<name>A0ABT7BR34_9CYAN</name>
<gene>
    <name evidence="6" type="ORF">PJF56_18910</name>
</gene>
<dbReference type="InterPro" id="IPR024087">
    <property type="entry name" value="Creatininase-like_sf"/>
</dbReference>
<proteinExistence type="inferred from homology"/>
<sequence length="276" mass="30374">MHSFIPPHRFFAYLTWTEIRDMPNKENVVIVQPVGAIEQHGPHLPLIVDSAIATGVLGKALELLPEDIPVYALPTQYYGKSNEHINFPGTLTLSAQTLLAVLKEVGESIYRAGFRKLVFLNAHGGQPEVINIIARDLHIQYPDLMVFPLFVWRVANASGELLKQQDHPELSIHADMGETSLLLSLLPEQVHMERAVKEYPQGLPGADSSLSLEGKLPFAWATHELSQSGVFGDPTGATAEIGDRLLDSLAQSWAQVLQDVYDFSGAKNSDILPPLT</sequence>
<evidence type="ECO:0000313" key="7">
    <source>
        <dbReference type="Proteomes" id="UP001231370"/>
    </source>
</evidence>
<keyword evidence="2" id="KW-0479">Metal-binding</keyword>
<reference evidence="6 7" key="1">
    <citation type="submission" date="2023-01" db="EMBL/GenBank/DDBJ databases">
        <title>Novel diversity within Roseofilum (Cyanobacteria; Desertifilaceae) from marine benthic mats with descriptions of four novel species.</title>
        <authorList>
            <person name="Wang Y."/>
            <person name="Berthold D.E."/>
            <person name="Hu J."/>
            <person name="Lefler F.W."/>
            <person name="Laughinghouse H.D. IV."/>
        </authorList>
    </citation>
    <scope>NUCLEOTIDE SEQUENCE [LARGE SCALE GENOMIC DNA]</scope>
    <source>
        <strain evidence="6 7">BLCC-M91</strain>
    </source>
</reference>
<dbReference type="Pfam" id="PF02633">
    <property type="entry name" value="Creatininase"/>
    <property type="match status" value="1"/>
</dbReference>
<comment type="caution">
    <text evidence="6">The sequence shown here is derived from an EMBL/GenBank/DDBJ whole genome shotgun (WGS) entry which is preliminary data.</text>
</comment>
<keyword evidence="4" id="KW-0862">Zinc</keyword>
<comment type="cofactor">
    <cofactor evidence="1">
        <name>Zn(2+)</name>
        <dbReference type="ChEBI" id="CHEBI:29105"/>
    </cofactor>
</comment>
<comment type="similarity">
    <text evidence="5">Belongs to the creatininase superfamily.</text>
</comment>
<evidence type="ECO:0000256" key="3">
    <source>
        <dbReference type="ARBA" id="ARBA00022801"/>
    </source>
</evidence>
<dbReference type="RefSeq" id="WP_283764237.1">
    <property type="nucleotide sequence ID" value="NZ_JAQPOK010000147.1"/>
</dbReference>
<dbReference type="Gene3D" id="3.40.50.10310">
    <property type="entry name" value="Creatininase"/>
    <property type="match status" value="1"/>
</dbReference>
<dbReference type="PANTHER" id="PTHR35005">
    <property type="entry name" value="3-DEHYDRO-SCYLLO-INOSOSE HYDROLASE"/>
    <property type="match status" value="1"/>
</dbReference>
<dbReference type="EMBL" id="JAQPOK010000147">
    <property type="protein sequence ID" value="MDJ1180936.1"/>
    <property type="molecule type" value="Genomic_DNA"/>
</dbReference>
<evidence type="ECO:0000256" key="4">
    <source>
        <dbReference type="ARBA" id="ARBA00022833"/>
    </source>
</evidence>
<protein>
    <submittedName>
        <fullName evidence="6">Creatininase family protein</fullName>
    </submittedName>
</protein>
<dbReference type="SUPFAM" id="SSF102215">
    <property type="entry name" value="Creatininase"/>
    <property type="match status" value="1"/>
</dbReference>
<organism evidence="6 7">
    <name type="scientific">Roseofilum halophilum BLCC-M91</name>
    <dbReference type="NCBI Taxonomy" id="3022259"/>
    <lineage>
        <taxon>Bacteria</taxon>
        <taxon>Bacillati</taxon>
        <taxon>Cyanobacteriota</taxon>
        <taxon>Cyanophyceae</taxon>
        <taxon>Desertifilales</taxon>
        <taxon>Desertifilaceae</taxon>
        <taxon>Roseofilum</taxon>
        <taxon>Roseofilum halophilum</taxon>
    </lineage>
</organism>
<dbReference type="Proteomes" id="UP001231370">
    <property type="component" value="Unassembled WGS sequence"/>
</dbReference>
<evidence type="ECO:0000256" key="5">
    <source>
        <dbReference type="ARBA" id="ARBA00024029"/>
    </source>
</evidence>
<dbReference type="PANTHER" id="PTHR35005:SF1">
    <property type="entry name" value="2-AMINO-5-FORMYLAMINO-6-RIBOSYLAMINOPYRIMIDIN-4(3H)-ONE 5'-MONOPHOSPHATE DEFORMYLASE"/>
    <property type="match status" value="1"/>
</dbReference>
<keyword evidence="7" id="KW-1185">Reference proteome</keyword>
<evidence type="ECO:0000256" key="2">
    <source>
        <dbReference type="ARBA" id="ARBA00022723"/>
    </source>
</evidence>
<accession>A0ABT7BR34</accession>
<evidence type="ECO:0000313" key="6">
    <source>
        <dbReference type="EMBL" id="MDJ1180936.1"/>
    </source>
</evidence>